<dbReference type="Proteomes" id="UP000326877">
    <property type="component" value="Unassembled WGS sequence"/>
</dbReference>
<accession>A0A5N7BSI4</accession>
<gene>
    <name evidence="1" type="ORF">BDV23DRAFT_166163</name>
</gene>
<dbReference type="EMBL" id="ML735355">
    <property type="protein sequence ID" value="KAE8384792.1"/>
    <property type="molecule type" value="Genomic_DNA"/>
</dbReference>
<organism evidence="1">
    <name type="scientific">Petromyces alliaceus</name>
    <name type="common">Aspergillus alliaceus</name>
    <dbReference type="NCBI Taxonomy" id="209559"/>
    <lineage>
        <taxon>Eukaryota</taxon>
        <taxon>Fungi</taxon>
        <taxon>Dikarya</taxon>
        <taxon>Ascomycota</taxon>
        <taxon>Pezizomycotina</taxon>
        <taxon>Eurotiomycetes</taxon>
        <taxon>Eurotiomycetidae</taxon>
        <taxon>Eurotiales</taxon>
        <taxon>Aspergillaceae</taxon>
        <taxon>Aspergillus</taxon>
        <taxon>Aspergillus subgen. Circumdati</taxon>
    </lineage>
</organism>
<proteinExistence type="predicted"/>
<name>A0A5N7BSI4_PETAA</name>
<reference evidence="1" key="1">
    <citation type="submission" date="2019-04" db="EMBL/GenBank/DDBJ databases">
        <title>Friends and foes A comparative genomics studyof 23 Aspergillus species from section Flavi.</title>
        <authorList>
            <consortium name="DOE Joint Genome Institute"/>
            <person name="Kjaerbolling I."/>
            <person name="Vesth T."/>
            <person name="Frisvad J.C."/>
            <person name="Nybo J.L."/>
            <person name="Theobald S."/>
            <person name="Kildgaard S."/>
            <person name="Isbrandt T."/>
            <person name="Kuo A."/>
            <person name="Sato A."/>
            <person name="Lyhne E.K."/>
            <person name="Kogle M.E."/>
            <person name="Wiebenga A."/>
            <person name="Kun R.S."/>
            <person name="Lubbers R.J."/>
            <person name="Makela M.R."/>
            <person name="Barry K."/>
            <person name="Chovatia M."/>
            <person name="Clum A."/>
            <person name="Daum C."/>
            <person name="Haridas S."/>
            <person name="He G."/>
            <person name="LaButti K."/>
            <person name="Lipzen A."/>
            <person name="Mondo S."/>
            <person name="Riley R."/>
            <person name="Salamov A."/>
            <person name="Simmons B.A."/>
            <person name="Magnuson J.K."/>
            <person name="Henrissat B."/>
            <person name="Mortensen U.H."/>
            <person name="Larsen T.O."/>
            <person name="Devries R.P."/>
            <person name="Grigoriev I.V."/>
            <person name="Machida M."/>
            <person name="Baker S.E."/>
            <person name="Andersen M.R."/>
        </authorList>
    </citation>
    <scope>NUCLEOTIDE SEQUENCE [LARGE SCALE GENOMIC DNA]</scope>
    <source>
        <strain evidence="1">IBT 14317</strain>
    </source>
</reference>
<sequence length="86" mass="9937">MVNTLQSFYLDWICMPWPHALVPIICRGHAEHRSIHVTTCGICYCHCNCHRFYFSAWVLMPLDTIRSTSYFCLCVYLFSLRTGAGG</sequence>
<dbReference type="AlphaFoldDB" id="A0A5N7BSI4"/>
<protein>
    <submittedName>
        <fullName evidence="1">Uncharacterized protein</fullName>
    </submittedName>
</protein>
<evidence type="ECO:0000313" key="1">
    <source>
        <dbReference type="EMBL" id="KAE8384792.1"/>
    </source>
</evidence>